<gene>
    <name evidence="1" type="ORF">TTAC_LOCUS396</name>
</gene>
<dbReference type="OrthoDB" id="6261321at2759"/>
<dbReference type="EMBL" id="UYWX01000033">
    <property type="protein sequence ID" value="VDM16383.1"/>
    <property type="molecule type" value="Genomic_DNA"/>
</dbReference>
<reference evidence="3" key="1">
    <citation type="submission" date="2017-02" db="UniProtKB">
        <authorList>
            <consortium name="WormBaseParasite"/>
        </authorList>
    </citation>
    <scope>IDENTIFICATION</scope>
</reference>
<keyword evidence="2" id="KW-1185">Reference proteome</keyword>
<sequence length="137" mass="16166">MEKICTSFIERSRLEEQLKETETKAALAEQELKASLLLQLPEFDELFQLKKSILKLAWRELQQIFAQNQEAEYHLEAQMVKCQRQRESEENRLNGGFLQLQNPIFTELGIRETRDFDIPEVDIEALRAKQPVIQKTF</sequence>
<accession>A0A0R3WIH0</accession>
<evidence type="ECO:0000313" key="2">
    <source>
        <dbReference type="Proteomes" id="UP000274429"/>
    </source>
</evidence>
<evidence type="ECO:0000313" key="1">
    <source>
        <dbReference type="EMBL" id="VDM16383.1"/>
    </source>
</evidence>
<dbReference type="Proteomes" id="UP000274429">
    <property type="component" value="Unassembled WGS sequence"/>
</dbReference>
<dbReference type="AlphaFoldDB" id="A0A0R3WIH0"/>
<organism evidence="3">
    <name type="scientific">Hydatigena taeniaeformis</name>
    <name type="common">Feline tapeworm</name>
    <name type="synonym">Taenia taeniaeformis</name>
    <dbReference type="NCBI Taxonomy" id="6205"/>
    <lineage>
        <taxon>Eukaryota</taxon>
        <taxon>Metazoa</taxon>
        <taxon>Spiralia</taxon>
        <taxon>Lophotrochozoa</taxon>
        <taxon>Platyhelminthes</taxon>
        <taxon>Cestoda</taxon>
        <taxon>Eucestoda</taxon>
        <taxon>Cyclophyllidea</taxon>
        <taxon>Taeniidae</taxon>
        <taxon>Hydatigera</taxon>
    </lineage>
</organism>
<protein>
    <submittedName>
        <fullName evidence="3">Centromere protein K</fullName>
    </submittedName>
</protein>
<dbReference type="WBParaSite" id="TTAC_0000039501-mRNA-1">
    <property type="protein sequence ID" value="TTAC_0000039501-mRNA-1"/>
    <property type="gene ID" value="TTAC_0000039501"/>
</dbReference>
<proteinExistence type="predicted"/>
<reference evidence="1 2" key="2">
    <citation type="submission" date="2018-11" db="EMBL/GenBank/DDBJ databases">
        <authorList>
            <consortium name="Pathogen Informatics"/>
        </authorList>
    </citation>
    <scope>NUCLEOTIDE SEQUENCE [LARGE SCALE GENOMIC DNA]</scope>
</reference>
<name>A0A0R3WIH0_HYDTA</name>
<evidence type="ECO:0000313" key="3">
    <source>
        <dbReference type="WBParaSite" id="TTAC_0000039501-mRNA-1"/>
    </source>
</evidence>